<dbReference type="Proteomes" id="UP000092460">
    <property type="component" value="Unassembled WGS sequence"/>
</dbReference>
<proteinExistence type="predicted"/>
<reference evidence="1" key="2">
    <citation type="submission" date="2020-05" db="UniProtKB">
        <authorList>
            <consortium name="EnsemblMetazoa"/>
        </authorList>
    </citation>
    <scope>IDENTIFICATION</scope>
    <source>
        <strain evidence="1">IAEA</strain>
    </source>
</reference>
<dbReference type="EMBL" id="JXJN01016881">
    <property type="status" value="NOT_ANNOTATED_CDS"/>
    <property type="molecule type" value="Genomic_DNA"/>
</dbReference>
<accession>A0A1B0BMF0</accession>
<dbReference type="VEuPathDB" id="VectorBase:GPPI034745"/>
<protein>
    <submittedName>
        <fullName evidence="1">Uncharacterized protein</fullName>
    </submittedName>
</protein>
<sequence length="300" mass="32601">MATTLDFEDEGGDDTSSVTICSTSSIHPQTMHYNNRKLEANASSCNNCCAAIIDHHHRHNPHDINNEAAIEKTTAESQHKDRSMDDDCIENMGCGSTIDNVGLVNQIETAATIVAMKTASQRHQPPHLQQHVVFTQPEAQIASNALSVNKNLLLCRRFKDSGDTLRNFNSLPLFVYATSPSTHAVSADGVGVAKVAVKAAEEAAKISNLEETEAKIQFSISNRKSDGVIASSKICLTTCLAIFIKATLTFFKKLHLFQAVKSISSRFEENVKANRALLSFTTVKLALKGPSRALNSKCGK</sequence>
<reference evidence="2" key="1">
    <citation type="submission" date="2015-01" db="EMBL/GenBank/DDBJ databases">
        <authorList>
            <person name="Aksoy S."/>
            <person name="Warren W."/>
            <person name="Wilson R.K."/>
        </authorList>
    </citation>
    <scope>NUCLEOTIDE SEQUENCE [LARGE SCALE GENOMIC DNA]</scope>
    <source>
        <strain evidence="2">IAEA</strain>
    </source>
</reference>
<evidence type="ECO:0000313" key="2">
    <source>
        <dbReference type="Proteomes" id="UP000092460"/>
    </source>
</evidence>
<dbReference type="AlphaFoldDB" id="A0A1B0BMF0"/>
<keyword evidence="2" id="KW-1185">Reference proteome</keyword>
<name>A0A1B0BMF0_9MUSC</name>
<evidence type="ECO:0000313" key="1">
    <source>
        <dbReference type="EnsemblMetazoa" id="GPPI034745-PA"/>
    </source>
</evidence>
<organism evidence="1 2">
    <name type="scientific">Glossina palpalis gambiensis</name>
    <dbReference type="NCBI Taxonomy" id="67801"/>
    <lineage>
        <taxon>Eukaryota</taxon>
        <taxon>Metazoa</taxon>
        <taxon>Ecdysozoa</taxon>
        <taxon>Arthropoda</taxon>
        <taxon>Hexapoda</taxon>
        <taxon>Insecta</taxon>
        <taxon>Pterygota</taxon>
        <taxon>Neoptera</taxon>
        <taxon>Endopterygota</taxon>
        <taxon>Diptera</taxon>
        <taxon>Brachycera</taxon>
        <taxon>Muscomorpha</taxon>
        <taxon>Hippoboscoidea</taxon>
        <taxon>Glossinidae</taxon>
        <taxon>Glossina</taxon>
    </lineage>
</organism>
<dbReference type="EnsemblMetazoa" id="GPPI034745-RA">
    <property type="protein sequence ID" value="GPPI034745-PA"/>
    <property type="gene ID" value="GPPI034745"/>
</dbReference>